<evidence type="ECO:0000313" key="7">
    <source>
        <dbReference type="Proteomes" id="UP000521676"/>
    </source>
</evidence>
<organism evidence="5 7">
    <name type="scientific">Candidatus Chlorohelix allophototropha</name>
    <dbReference type="NCBI Taxonomy" id="3003348"/>
    <lineage>
        <taxon>Bacteria</taxon>
        <taxon>Bacillati</taxon>
        <taxon>Chloroflexota</taxon>
        <taxon>Chloroflexia</taxon>
        <taxon>Candidatus Chloroheliales</taxon>
        <taxon>Candidatus Chloroheliaceae</taxon>
        <taxon>Candidatus Chlorohelix</taxon>
    </lineage>
</organism>
<dbReference type="Proteomes" id="UP000521676">
    <property type="component" value="Unassembled WGS sequence"/>
</dbReference>
<evidence type="ECO:0000256" key="2">
    <source>
        <dbReference type="ARBA" id="ARBA00023002"/>
    </source>
</evidence>
<dbReference type="Pfam" id="PF00171">
    <property type="entry name" value="Aldedh"/>
    <property type="match status" value="1"/>
</dbReference>
<dbReference type="AlphaFoldDB" id="A0A8T7M443"/>
<sequence length="481" mass="52323">MTQAAQLERLYINGKWQNTGKTFAIYNPATGELLAEVADGGKEEAQAAIEAAEAAFGSWRKVKAEERAELLEKAAALMRERVDQLARVLTLENGKPLAESRGEVTIAARFLKWNAEEARRVYGRIVPSDPHRRVLVIKQPVGVVAAITPWNFPSSMITRKLGPALAAGCTVVLRPAEQTPLSAIEIFKIFDEVGFPKGVVNLVTGLRAAEVAKVWMDSPLVRKITFTGSTEVGKLLISQSAKTVKRVSMELGGHAPFIVFEDADLDKAAEGVVLSKFRNAGQTCICTNRLYVQRNIAEKFEQKVVELTLRLRIGNGLEQGVQVGPLIDSRSLSKVEEQIADALLKGGVLLAGGKRAVGEEFSHGTFYEPTVISNASREMQITHEETFGPVLPIYRFDTEEEATAAANDVEYGLAAYVFTRDMGRIFRVAEGLDYGIVGVNDPMPVSPEIPFGGFKESGLSSENGLEGIQAYLETKAVSIGI</sequence>
<comment type="similarity">
    <text evidence="1">Belongs to the aldehyde dehydrogenase family.</text>
</comment>
<dbReference type="RefSeq" id="WP_341472052.1">
    <property type="nucleotide sequence ID" value="NZ_CP128401.1"/>
</dbReference>
<feature type="domain" description="Aldehyde dehydrogenase" evidence="4">
    <location>
        <begin position="19"/>
        <end position="477"/>
    </location>
</feature>
<dbReference type="EMBL" id="JACATZ010000001">
    <property type="protein sequence ID" value="NWJ46841.1"/>
    <property type="molecule type" value="Genomic_DNA"/>
</dbReference>
<dbReference type="PANTHER" id="PTHR43353:SF5">
    <property type="entry name" value="SUCCINATE-SEMIALDEHYDE DEHYDROGENASE, MITOCHONDRIAL"/>
    <property type="match status" value="1"/>
</dbReference>
<evidence type="ECO:0000313" key="6">
    <source>
        <dbReference type="EMBL" id="WJW70173.1"/>
    </source>
</evidence>
<dbReference type="InterPro" id="IPR016161">
    <property type="entry name" value="Ald_DH/histidinol_DH"/>
</dbReference>
<gene>
    <name evidence="5" type="ORF">HXX08_13320</name>
    <name evidence="6" type="ORF">OZ401_004681</name>
</gene>
<dbReference type="EMBL" id="CP128401">
    <property type="protein sequence ID" value="WJW70173.1"/>
    <property type="molecule type" value="Genomic_DNA"/>
</dbReference>
<keyword evidence="2" id="KW-0560">Oxidoreductase</keyword>
<dbReference type="CDD" id="cd07103">
    <property type="entry name" value="ALDH_F5_SSADH_GabD"/>
    <property type="match status" value="1"/>
</dbReference>
<dbReference type="Proteomes" id="UP001431572">
    <property type="component" value="Plasmid unnamed1"/>
</dbReference>
<feature type="coiled-coil region" evidence="3">
    <location>
        <begin position="60"/>
        <end position="88"/>
    </location>
</feature>
<dbReference type="GO" id="GO:0009450">
    <property type="term" value="P:gamma-aminobutyric acid catabolic process"/>
    <property type="evidence" value="ECO:0007669"/>
    <property type="project" value="TreeGrafter"/>
</dbReference>
<reference evidence="5 7" key="1">
    <citation type="submission" date="2020-06" db="EMBL/GenBank/DDBJ databases">
        <title>Anoxygenic phototrophic Chloroflexota member uses a Type I reaction center.</title>
        <authorList>
            <person name="Tsuji J.M."/>
            <person name="Shaw N.A."/>
            <person name="Nagashima S."/>
            <person name="Venkiteswaran J."/>
            <person name="Schiff S.L."/>
            <person name="Hanada S."/>
            <person name="Tank M."/>
            <person name="Neufeld J.D."/>
        </authorList>
    </citation>
    <scope>NUCLEOTIDE SEQUENCE [LARGE SCALE GENOMIC DNA]</scope>
    <source>
        <strain evidence="5">L227-S17</strain>
    </source>
</reference>
<dbReference type="PROSITE" id="PS00070">
    <property type="entry name" value="ALDEHYDE_DEHYDR_CYS"/>
    <property type="match status" value="1"/>
</dbReference>
<dbReference type="Gene3D" id="3.40.605.10">
    <property type="entry name" value="Aldehyde Dehydrogenase, Chain A, domain 1"/>
    <property type="match status" value="1"/>
</dbReference>
<dbReference type="InterPro" id="IPR016162">
    <property type="entry name" value="Ald_DH_N"/>
</dbReference>
<evidence type="ECO:0000313" key="8">
    <source>
        <dbReference type="Proteomes" id="UP001431572"/>
    </source>
</evidence>
<dbReference type="SUPFAM" id="SSF53720">
    <property type="entry name" value="ALDH-like"/>
    <property type="match status" value="1"/>
</dbReference>
<dbReference type="PANTHER" id="PTHR43353">
    <property type="entry name" value="SUCCINATE-SEMIALDEHYDE DEHYDROGENASE, MITOCHONDRIAL"/>
    <property type="match status" value="1"/>
</dbReference>
<geneLocation type="plasmid" evidence="6 8">
    <name>unnamed1</name>
</geneLocation>
<accession>A0A8T7M443</accession>
<dbReference type="InterPro" id="IPR016160">
    <property type="entry name" value="Ald_DH_CS_CYS"/>
</dbReference>
<name>A0A8T7M443_9CHLR</name>
<dbReference type="Gene3D" id="3.40.309.10">
    <property type="entry name" value="Aldehyde Dehydrogenase, Chain A, domain 2"/>
    <property type="match status" value="1"/>
</dbReference>
<dbReference type="FunFam" id="3.40.605.10:FF:000005">
    <property type="entry name" value="Succinate-semialdehyde dehydrogenase I"/>
    <property type="match status" value="1"/>
</dbReference>
<dbReference type="InterPro" id="IPR016163">
    <property type="entry name" value="Ald_DH_C"/>
</dbReference>
<keyword evidence="8" id="KW-1185">Reference proteome</keyword>
<dbReference type="GO" id="GO:0004777">
    <property type="term" value="F:succinate-semialdehyde dehydrogenase (NAD+) activity"/>
    <property type="evidence" value="ECO:0007669"/>
    <property type="project" value="TreeGrafter"/>
</dbReference>
<reference evidence="6" key="2">
    <citation type="journal article" date="2024" name="Nature">
        <title>Anoxygenic phototroph of the Chloroflexota uses a type I reaction centre.</title>
        <authorList>
            <person name="Tsuji J.M."/>
            <person name="Shaw N.A."/>
            <person name="Nagashima S."/>
            <person name="Venkiteswaran J.J."/>
            <person name="Schiff S.L."/>
            <person name="Watanabe T."/>
            <person name="Fukui M."/>
            <person name="Hanada S."/>
            <person name="Tank M."/>
            <person name="Neufeld J.D."/>
        </authorList>
    </citation>
    <scope>NUCLEOTIDE SEQUENCE</scope>
    <source>
        <strain evidence="6">L227-S17</strain>
        <plasmid evidence="6 8">unnamed1</plasmid>
    </source>
</reference>
<evidence type="ECO:0000256" key="1">
    <source>
        <dbReference type="ARBA" id="ARBA00009986"/>
    </source>
</evidence>
<dbReference type="InterPro" id="IPR050740">
    <property type="entry name" value="Aldehyde_DH_Superfamily"/>
</dbReference>
<dbReference type="InterPro" id="IPR015590">
    <property type="entry name" value="Aldehyde_DH_dom"/>
</dbReference>
<proteinExistence type="inferred from homology"/>
<keyword evidence="3" id="KW-0175">Coiled coil</keyword>
<evidence type="ECO:0000313" key="5">
    <source>
        <dbReference type="EMBL" id="NWJ46841.1"/>
    </source>
</evidence>
<keyword evidence="6" id="KW-0614">Plasmid</keyword>
<protein>
    <submittedName>
        <fullName evidence="5">NAD-dependent succinate-semialdehyde dehydrogenase</fullName>
    </submittedName>
</protein>
<dbReference type="FunFam" id="3.40.309.10:FF:000004">
    <property type="entry name" value="Succinate-semialdehyde dehydrogenase I"/>
    <property type="match status" value="1"/>
</dbReference>
<evidence type="ECO:0000259" key="4">
    <source>
        <dbReference type="Pfam" id="PF00171"/>
    </source>
</evidence>
<evidence type="ECO:0000256" key="3">
    <source>
        <dbReference type="SAM" id="Coils"/>
    </source>
</evidence>